<comment type="caution">
    <text evidence="12">The sequence shown here is derived from an EMBL/GenBank/DDBJ whole genome shotgun (WGS) entry which is preliminary data.</text>
</comment>
<dbReference type="SUPFAM" id="SSF52540">
    <property type="entry name" value="P-loop containing nucleoside triphosphate hydrolases"/>
    <property type="match status" value="1"/>
</dbReference>
<keyword evidence="6" id="KW-0460">Magnesium</keyword>
<keyword evidence="4" id="KW-0479">Metal-binding</keyword>
<keyword evidence="8 10" id="KW-0717">Septation</keyword>
<protein>
    <recommendedName>
        <fullName evidence="10">Probable GTP-binding protein EngB</fullName>
    </recommendedName>
</protein>
<feature type="domain" description="EngB-type G" evidence="11">
    <location>
        <begin position="22"/>
        <end position="202"/>
    </location>
</feature>
<dbReference type="Proteomes" id="UP000824072">
    <property type="component" value="Unassembled WGS sequence"/>
</dbReference>
<evidence type="ECO:0000256" key="2">
    <source>
        <dbReference type="ARBA" id="ARBA00009638"/>
    </source>
</evidence>
<keyword evidence="5 10" id="KW-0547">Nucleotide-binding</keyword>
<evidence type="ECO:0000256" key="1">
    <source>
        <dbReference type="ARBA" id="ARBA00001946"/>
    </source>
</evidence>
<dbReference type="InterPro" id="IPR006073">
    <property type="entry name" value="GTP-bd"/>
</dbReference>
<dbReference type="Pfam" id="PF01926">
    <property type="entry name" value="MMR_HSR1"/>
    <property type="match status" value="1"/>
</dbReference>
<dbReference type="PROSITE" id="PS51706">
    <property type="entry name" value="G_ENGB"/>
    <property type="match status" value="1"/>
</dbReference>
<dbReference type="GO" id="GO:0005525">
    <property type="term" value="F:GTP binding"/>
    <property type="evidence" value="ECO:0007669"/>
    <property type="project" value="UniProtKB-UniRule"/>
</dbReference>
<reference evidence="12" key="1">
    <citation type="submission" date="2020-10" db="EMBL/GenBank/DDBJ databases">
        <authorList>
            <person name="Gilroy R."/>
        </authorList>
    </citation>
    <scope>NUCLEOTIDE SEQUENCE</scope>
    <source>
        <strain evidence="12">ChiHcec3-11533</strain>
    </source>
</reference>
<organism evidence="12 13">
    <name type="scientific">Candidatus Pullichristensenella excrementigallinarum</name>
    <dbReference type="NCBI Taxonomy" id="2840907"/>
    <lineage>
        <taxon>Bacteria</taxon>
        <taxon>Bacillati</taxon>
        <taxon>Bacillota</taxon>
        <taxon>Clostridia</taxon>
        <taxon>Candidatus Pullichristensenella</taxon>
    </lineage>
</organism>
<accession>A0A9D1IC92</accession>
<dbReference type="GO" id="GO:0005829">
    <property type="term" value="C:cytosol"/>
    <property type="evidence" value="ECO:0007669"/>
    <property type="project" value="TreeGrafter"/>
</dbReference>
<evidence type="ECO:0000313" key="13">
    <source>
        <dbReference type="Proteomes" id="UP000824072"/>
    </source>
</evidence>
<dbReference type="GO" id="GO:0000917">
    <property type="term" value="P:division septum assembly"/>
    <property type="evidence" value="ECO:0007669"/>
    <property type="project" value="UniProtKB-KW"/>
</dbReference>
<evidence type="ECO:0000259" key="11">
    <source>
        <dbReference type="PROSITE" id="PS51706"/>
    </source>
</evidence>
<dbReference type="GO" id="GO:0046872">
    <property type="term" value="F:metal ion binding"/>
    <property type="evidence" value="ECO:0007669"/>
    <property type="project" value="UniProtKB-KW"/>
</dbReference>
<dbReference type="HAMAP" id="MF_00321">
    <property type="entry name" value="GTPase_EngB"/>
    <property type="match status" value="1"/>
</dbReference>
<evidence type="ECO:0000256" key="9">
    <source>
        <dbReference type="ARBA" id="ARBA00023306"/>
    </source>
</evidence>
<evidence type="ECO:0000256" key="3">
    <source>
        <dbReference type="ARBA" id="ARBA00022618"/>
    </source>
</evidence>
<dbReference type="Gene3D" id="3.40.50.300">
    <property type="entry name" value="P-loop containing nucleotide triphosphate hydrolases"/>
    <property type="match status" value="1"/>
</dbReference>
<keyword evidence="7 10" id="KW-0342">GTP-binding</keyword>
<dbReference type="AlphaFoldDB" id="A0A9D1IC92"/>
<sequence>MIIKSARFALSLAALRSFPEQGLPEIAMAGKSNVGKSSLINSLLGRSKLARISAEPGKTRLVNFYRVAASRQDAQPLDFFLVDLPGYGFAKAPKAERAKWAEMIEGYLENSAHLKRVLQLVDIRHAPTRDDQLMVEYLRHYDLPFSVVATKADKLSKAQRSRSIPVICRALAVQPWEIVCYSSEDGTGREQLLSLLESELSPSENPDIAATTEDELS</sequence>
<name>A0A9D1IC92_9FIRM</name>
<comment type="similarity">
    <text evidence="2 10">Belongs to the TRAFAC class TrmE-Era-EngA-EngB-Septin-like GTPase superfamily. EngB GTPase family.</text>
</comment>
<evidence type="ECO:0000313" key="12">
    <source>
        <dbReference type="EMBL" id="HIU33194.1"/>
    </source>
</evidence>
<dbReference type="CDD" id="cd01876">
    <property type="entry name" value="YihA_EngB"/>
    <property type="match status" value="1"/>
</dbReference>
<proteinExistence type="inferred from homology"/>
<dbReference type="EMBL" id="DVMU01000032">
    <property type="protein sequence ID" value="HIU33194.1"/>
    <property type="molecule type" value="Genomic_DNA"/>
</dbReference>
<dbReference type="NCBIfam" id="TIGR03598">
    <property type="entry name" value="GTPase_YsxC"/>
    <property type="match status" value="1"/>
</dbReference>
<evidence type="ECO:0000256" key="5">
    <source>
        <dbReference type="ARBA" id="ARBA00022741"/>
    </source>
</evidence>
<keyword evidence="9 10" id="KW-0131">Cell cycle</keyword>
<dbReference type="PANTHER" id="PTHR11649">
    <property type="entry name" value="MSS1/TRME-RELATED GTP-BINDING PROTEIN"/>
    <property type="match status" value="1"/>
</dbReference>
<evidence type="ECO:0000256" key="10">
    <source>
        <dbReference type="HAMAP-Rule" id="MF_00321"/>
    </source>
</evidence>
<evidence type="ECO:0000256" key="7">
    <source>
        <dbReference type="ARBA" id="ARBA00023134"/>
    </source>
</evidence>
<evidence type="ECO:0000256" key="4">
    <source>
        <dbReference type="ARBA" id="ARBA00022723"/>
    </source>
</evidence>
<dbReference type="PANTHER" id="PTHR11649:SF13">
    <property type="entry name" value="ENGB-TYPE G DOMAIN-CONTAINING PROTEIN"/>
    <property type="match status" value="1"/>
</dbReference>
<dbReference type="InterPro" id="IPR030393">
    <property type="entry name" value="G_ENGB_dom"/>
</dbReference>
<gene>
    <name evidence="10" type="primary">engB</name>
    <name evidence="12" type="ORF">IAB02_01395</name>
</gene>
<reference evidence="12" key="2">
    <citation type="journal article" date="2021" name="PeerJ">
        <title>Extensive microbial diversity within the chicken gut microbiome revealed by metagenomics and culture.</title>
        <authorList>
            <person name="Gilroy R."/>
            <person name="Ravi A."/>
            <person name="Getino M."/>
            <person name="Pursley I."/>
            <person name="Horton D.L."/>
            <person name="Alikhan N.F."/>
            <person name="Baker D."/>
            <person name="Gharbi K."/>
            <person name="Hall N."/>
            <person name="Watson M."/>
            <person name="Adriaenssens E.M."/>
            <person name="Foster-Nyarko E."/>
            <person name="Jarju S."/>
            <person name="Secka A."/>
            <person name="Antonio M."/>
            <person name="Oren A."/>
            <person name="Chaudhuri R.R."/>
            <person name="La Ragione R."/>
            <person name="Hildebrand F."/>
            <person name="Pallen M.J."/>
        </authorList>
    </citation>
    <scope>NUCLEOTIDE SEQUENCE</scope>
    <source>
        <strain evidence="12">ChiHcec3-11533</strain>
    </source>
</reference>
<comment type="cofactor">
    <cofactor evidence="1">
        <name>Mg(2+)</name>
        <dbReference type="ChEBI" id="CHEBI:18420"/>
    </cofactor>
</comment>
<comment type="function">
    <text evidence="10">Necessary for normal cell division and for the maintenance of normal septation.</text>
</comment>
<evidence type="ECO:0000256" key="8">
    <source>
        <dbReference type="ARBA" id="ARBA00023210"/>
    </source>
</evidence>
<dbReference type="InterPro" id="IPR019987">
    <property type="entry name" value="GTP-bd_ribosome_bio_YsxC"/>
</dbReference>
<evidence type="ECO:0000256" key="6">
    <source>
        <dbReference type="ARBA" id="ARBA00022842"/>
    </source>
</evidence>
<dbReference type="InterPro" id="IPR027417">
    <property type="entry name" value="P-loop_NTPase"/>
</dbReference>
<keyword evidence="3 10" id="KW-0132">Cell division</keyword>